<organism evidence="3 4">
    <name type="scientific">Luteolibacter flavescens</name>
    <dbReference type="NCBI Taxonomy" id="1859460"/>
    <lineage>
        <taxon>Bacteria</taxon>
        <taxon>Pseudomonadati</taxon>
        <taxon>Verrucomicrobiota</taxon>
        <taxon>Verrucomicrobiia</taxon>
        <taxon>Verrucomicrobiales</taxon>
        <taxon>Verrucomicrobiaceae</taxon>
        <taxon>Luteolibacter</taxon>
    </lineage>
</organism>
<reference evidence="3 4" key="1">
    <citation type="submission" date="2022-10" db="EMBL/GenBank/DDBJ databases">
        <title>Luteolibacter flavescens strain MCCC 1K03193, whole genome shotgun sequencing project.</title>
        <authorList>
            <person name="Zhao G."/>
            <person name="Shen L."/>
        </authorList>
    </citation>
    <scope>NUCLEOTIDE SEQUENCE [LARGE SCALE GENOMIC DNA]</scope>
    <source>
        <strain evidence="3 4">MCCC 1K03193</strain>
    </source>
</reference>
<feature type="region of interest" description="Disordered" evidence="1">
    <location>
        <begin position="3699"/>
        <end position="3718"/>
    </location>
</feature>
<keyword evidence="4" id="KW-1185">Reference proteome</keyword>
<evidence type="ECO:0000313" key="3">
    <source>
        <dbReference type="EMBL" id="MCW1887292.1"/>
    </source>
</evidence>
<evidence type="ECO:0000256" key="1">
    <source>
        <dbReference type="SAM" id="MobiDB-lite"/>
    </source>
</evidence>
<evidence type="ECO:0000259" key="2">
    <source>
        <dbReference type="SMART" id="SM00912"/>
    </source>
</evidence>
<feature type="region of interest" description="Disordered" evidence="1">
    <location>
        <begin position="37"/>
        <end position="62"/>
    </location>
</feature>
<dbReference type="InterPro" id="IPR012334">
    <property type="entry name" value="Pectin_lyas_fold"/>
</dbReference>
<dbReference type="Pfam" id="PF12545">
    <property type="entry name" value="DUF3739"/>
    <property type="match status" value="1"/>
</dbReference>
<dbReference type="Proteomes" id="UP001207930">
    <property type="component" value="Unassembled WGS sequence"/>
</dbReference>
<feature type="compositionally biased region" description="Low complexity" evidence="1">
    <location>
        <begin position="43"/>
        <end position="59"/>
    </location>
</feature>
<feature type="domain" description="Filamentous haemagglutinin FhaB/tRNA nuclease CdiA-like TPS" evidence="2">
    <location>
        <begin position="114"/>
        <end position="248"/>
    </location>
</feature>
<dbReference type="NCBIfam" id="TIGR01901">
    <property type="entry name" value="adhes_NPXG"/>
    <property type="match status" value="1"/>
</dbReference>
<dbReference type="InterPro" id="IPR011050">
    <property type="entry name" value="Pectin_lyase_fold/virulence"/>
</dbReference>
<dbReference type="Gene3D" id="2.160.20.10">
    <property type="entry name" value="Single-stranded right-handed beta-helix, Pectin lyase-like"/>
    <property type="match status" value="2"/>
</dbReference>
<feature type="compositionally biased region" description="Low complexity" evidence="1">
    <location>
        <begin position="3667"/>
        <end position="3685"/>
    </location>
</feature>
<gene>
    <name evidence="3" type="ORF">OKA04_21320</name>
</gene>
<evidence type="ECO:0000313" key="4">
    <source>
        <dbReference type="Proteomes" id="UP001207930"/>
    </source>
</evidence>
<dbReference type="InterPro" id="IPR021026">
    <property type="entry name" value="Filamn_hemagglutn_DUF3739"/>
</dbReference>
<feature type="region of interest" description="Disordered" evidence="1">
    <location>
        <begin position="3667"/>
        <end position="3690"/>
    </location>
</feature>
<comment type="caution">
    <text evidence="3">The sequence shown here is derived from an EMBL/GenBank/DDBJ whole genome shotgun (WGS) entry which is preliminary data.</text>
</comment>
<dbReference type="InterPro" id="IPR050909">
    <property type="entry name" value="Bact_Autotransporter_VF"/>
</dbReference>
<dbReference type="PANTHER" id="PTHR12338">
    <property type="entry name" value="AUTOTRANSPORTER"/>
    <property type="match status" value="1"/>
</dbReference>
<feature type="compositionally biased region" description="Acidic residues" evidence="1">
    <location>
        <begin position="3703"/>
        <end position="3718"/>
    </location>
</feature>
<name>A0ABT3FUN3_9BACT</name>
<dbReference type="RefSeq" id="WP_264503248.1">
    <property type="nucleotide sequence ID" value="NZ_JAPDDS010000016.1"/>
</dbReference>
<dbReference type="SUPFAM" id="SSF51126">
    <property type="entry name" value="Pectin lyase-like"/>
    <property type="match status" value="1"/>
</dbReference>
<protein>
    <submittedName>
        <fullName evidence="3">Filamentous hemagglutinin family protein</fullName>
    </submittedName>
</protein>
<dbReference type="SMART" id="SM00912">
    <property type="entry name" value="Haemagg_act"/>
    <property type="match status" value="1"/>
</dbReference>
<accession>A0ABT3FUN3</accession>
<dbReference type="EMBL" id="JAPDDS010000016">
    <property type="protein sequence ID" value="MCW1887292.1"/>
    <property type="molecule type" value="Genomic_DNA"/>
</dbReference>
<dbReference type="PANTHER" id="PTHR12338:SF5">
    <property type="entry name" value="ANTIGEN 43-RELATED"/>
    <property type="match status" value="1"/>
</dbReference>
<sequence length="3718" mass="375151">MNIEATMRHSLLTTALHMTWGMSVLMMQANADILRGGGGSGGAAPPAASATPSGGTTPSVTNQARTNAQDSLARTTQAIAAVRAMQLAARNNAVNGPNNLGNHPGTGAPLPNVPNGLGQGGLQVHGNVATDASWWQGAELPTQTTDSSGTKVTIKQTAQQALLNWETFNVGKDTTLTFDQSAAGSGANQWIAFNKVNDPLGNPTQILGTIKAQGQVYVINRNGVIFGGSSQVNTGALTVSALPINDELVANGLLNNPTQAFLFNGLGQGDIGDVTVQAGAQIKTSVSADGNGGRIFLAGANVTNDGTLSSPSGQVILAAGLQVGVVAHNTADPSLRGLDVFVGAVVDPASALSPYAGTVTNNGLIEIARGSTLLTGKTIAQNGAIDSTTSVSLNGRVDLLANYDAVSNPGFVASNPNTGSAFAWRSTGNITLGENSVIRILPELTSTATSIGTELALRSQINLQGKNIHHAQGSILLAPNAKASIQAGTWAFLNSTTLPTSNFVSTGGQVFLDHGSVINLAGTTDALASVLQNIIELELRGSELSVAPVQREGELRGETIVVDLGKTGTYDGRQWVGTPLADLIGYLGLVQRDVAQLTTAGGTLTISAGDAAVVRDGSVIDVSGGWTNFKGGTVATTRVVSNGQIVDISQATPDQVYSGIYTGNSSVAHSKWGVVEKFSRALAPAGTRYQEGYTQGANAGSVTITAPAIVLDGSLRGNTVAGENQIRNQPGSSALPKAATLALHFRGRENLAPNYFVTYPDGLDIVFKEGVEQDDVPDFALDANGNAVALPDARKNEVFLSPGLLTSSGFGHLAVTNENGTITVAEGQHLTASPGGSISLTASNIDILGNVTAAGGSLFFTALNASPYDVAVGLSQNPPVAPPIRPGRGIFTLAEGATLSTAGLVTDDRFASSYATPAIADGGSIRIEAYSADLGSGSLVDVSGGYAMNSDGRGRYGNAGSISILTGKDPGVSSNLGGTLHLGGALRGISGGKGGTLTLQAGAIQVGGATAPAGVYHLDPSFFSEGGFTKFNIQGLGGPGLTAVKVAENTLLTPVAKRLAAVANSSGGGLRLGEYADVHGRDPEVSERQAVSLSFTSDGVRDAATGFLLHRGDVVIGEGSVIRTDPGAAVEVRGSTATVLGSILAPAGSIRVSGSSNSGNVFGDPNQAVATTFLGSHSVLSTAGTVVLRPDAYGRRIGSVLGGGSISVSGNLVASAGAVLDVSGTSGVLDVDPAYTTTPSNPVPTTGLTNRPRIRQTVPVQVDSNAGSITLTGGQFLFSDATLRGNAGGASASGGSLSISSGRFYTSADVPSPADVTLTITQSGPVIGSSLSNNSIGQTITGTLGSGHGFFAVDSFQSGGFDSLALGGVVRTSGAVTIDARGQVSLGNQGILFNDSALTVRAGAVSIGMPFRPPQLPTEEVSPIIVNGSPFIIPATYGSGTLDIEARHIDVGSLSLQGTGRANLVAEGGDVRGNGTFVMAGDLSIRAGQIYPTTASEFNLIAYDYQNVSGAQKGSITITSSGSRSLPYSAGGKLGIYASTIHQGGVLRAPFGTITLGWDGSGTAPRDWFTGTARPFPVTSDLTLESGSITSVSSVDPVTGKGLVLPYGYSPDGTVWIDPRGVDITAGGLPEKSITLSGGNITQEAGSSIDLRGGGDLYADRWVSGLGGPVDILANTGSFAIIPSYGADYAPYAAYNDSAATTNLIGGASGYTNSTLAVGDRVYLQGSKTLAAGWYTLLPARYALLPDAVLVSASDAGGYGTLEVPGGASIVNGYRYNSLNDERAMPAITTRFEVASSKVVRQRAQYFDFLANTFLKQSAATLNAPAPVLPTDSGYLRFQATQSMDLAGAVASQSISGGRGASIDISTQLDTFISNGTTSGGPGVITLDSAALNAFGAESLLIGGTRSRNADGTSTVTVSSGKITVDNAGAPLGAEDLILAAKNQLVLAAGAKLVSTGDRTSGADTLRITGDGALVRVSGNPTATVLRSGTTSSATPLLSIGAGAGITGGGIILDSTAGLSLDGTASLSAESYTFGAGRISVMLDPSLAVPAGGSLVLDNDFLATFGTAASLGLVSYSSIDLHGAGQFGSPALKSLTLGASEIRGVGQGAGTARIVANDVLLHNPNAATAGTPGTASGSLEISAATIRLGSNQVALNHYSNVRLTATRGILGEGTGGLSAQAGLTLDTPRLTGAAGAVRTITAGGNLALVSTTGSNPAGGLLAGGAGSTLTLTGSSIAAGSEVLLESGNLSLRATTGDLAVTGRLDVSGGRKVFGDAVRYSSAGNIRLTAYAGNVTVASAATLDLSAHAGGGNAGTLAISNPNGNFTLAGTLLGSGGSGGMDGSFSLDTSVLPSLSGLAASLRNASFTGSQDFRVRSGDVTLDGLSVARDFVLSADRGGITVTGTVDVSGATGGSIRLAANGDLVLAAGSRLDASGDDFSNAGKGGAITLEAGSSRDGAAGPGALTLRSGSSIDLSVAANNAGSAAQGKFTGKLHLRAPQIAGDMAVTSLDSTVTGASSILVEGYKIYDLTSTNGTITTAVQNEIKADGESFLGAAGTASAAYISISNRLLANNAGLASVLVLAPGAEIVHRTGNLTLGTSTSTNTSDWNLANYRFGAKGAAGVLTLRAAGNITLFNAISDGFVSSAYNSLLLPDNATLPVNTRSYSYRFVSGADLGAADHGRTLALDALAAGTGSLLLGKNNTNNFSNSNGSTNNPGNNATTALAVGNRFQVIRTGTGDIDIRAGRSVQLQNHFATIYTAGTVVADPTMGGTFDLPILDQTGGNITLGAIQQSPSYPAQYTMAGGDVSIFAGLDIEHISRTNQNVPIADSQRQLPNNWLYRRGYVDPVTGQFGTSRFGDTASTTWWVDFSNFFQGVGALGGGDVSLVAGHNVNNVDAVIPTNARMPKGTPNAANLVELGGGDLIVRAGNNIDAGVYYVERGRGTLDAGGSIVTNATRSPSIPQLSGAANTFDPHTWLPTTLFLGKGGFEVTALGDLLLGPVANPFLLPPGVNNTYWLKSYFSTYSPESSVSVSSVGGSVTLRNGTTLPVSGAGSSTNILYAWIDRQQVLRTTPASASYYQPWLRIAETSAAPFSTLVSLLPPTLDVTSFSSDINLAGNVTLFPSATGNLELLAGGAINGLQRNGRVTFNGTSTSWGSSRINVSDADPDAIPGITSPYGYTALVGFDQSLARSTRSGFLDFVNKLFRETGATQGSQAILQVKQALHDAGLLHRDDEEPVRLYAGSGDISGLTLFSPKETLVYAARDIVDVSLYLQNVRASDTSVVAAGRDIIPSNANSLLRLLANAAGNVVNNDSSANAGDIQISGPGTLQVLAGRTLDLGTGAELADGTAAGITSIGNARNPALSATGAGLIVGAGVSDATSLVDSSLDFAAFIAQYVDTAEGAAYLKELAPGVNFASLDAENQARLALGVFYLILRDAGRNYAEDGNYDTALAAIKVLIGENRAPGDILTRGRSIRTTRGGAINLITPGGGLTLANTAIGNPQSPPGIITESGGDIFTYANNDVNIGIGRIFTLRGGNQVIWSTKGDIAAGSSSKTVTSAPPTRVLIDPQSAAVQTDLAGLATGGGIGALATVAGVPLGDVDLIAPEGTVDAGDAGIRVSGNLNIAANQVLNAGNIAVGGSSAGTPAAPSAPSVSTVTNASTAVAAAGETATAPQQTAPTPENEPVVEEIETVVTVEVLGYSDDDDEEEEDGEEDSQ</sequence>
<proteinExistence type="predicted"/>
<dbReference type="InterPro" id="IPR008638">
    <property type="entry name" value="FhaB/CdiA-like_TPS"/>
</dbReference>